<evidence type="ECO:0000313" key="2">
    <source>
        <dbReference type="Proteomes" id="UP001156706"/>
    </source>
</evidence>
<dbReference type="EMBL" id="BSOG01000001">
    <property type="protein sequence ID" value="GLR12267.1"/>
    <property type="molecule type" value="Genomic_DNA"/>
</dbReference>
<protein>
    <recommendedName>
        <fullName evidence="3">Lipoyl-binding domain-containing protein</fullName>
    </recommendedName>
</protein>
<dbReference type="RefSeq" id="WP_284195397.1">
    <property type="nucleotide sequence ID" value="NZ_BSOG01000001.1"/>
</dbReference>
<comment type="caution">
    <text evidence="1">The sequence shown here is derived from an EMBL/GenBank/DDBJ whole genome shotgun (WGS) entry which is preliminary data.</text>
</comment>
<organism evidence="1 2">
    <name type="scientific">Chitinimonas prasina</name>
    <dbReference type="NCBI Taxonomy" id="1434937"/>
    <lineage>
        <taxon>Bacteria</taxon>
        <taxon>Pseudomonadati</taxon>
        <taxon>Pseudomonadota</taxon>
        <taxon>Betaproteobacteria</taxon>
        <taxon>Neisseriales</taxon>
        <taxon>Chitinibacteraceae</taxon>
        <taxon>Chitinimonas</taxon>
    </lineage>
</organism>
<proteinExistence type="predicted"/>
<name>A0ABQ5YF82_9NEIS</name>
<dbReference type="Proteomes" id="UP001156706">
    <property type="component" value="Unassembled WGS sequence"/>
</dbReference>
<sequence length="165" mass="17428">MPSTTHLVCAPDDLGTPTVVTEWLVAIGADIPADTPLVRLAVAGETHMVLTPMAGVLIEHCVAIGEPLAPNDLLAMIEAEEPSFGISLLPADDMDDNLSVPACRLGRALPPVSNYDDDALLLCAELGVAPDEVICSGDSLSRQDVVCHVRRQLRTLASVRQLLGE</sequence>
<dbReference type="Gene3D" id="2.40.50.100">
    <property type="match status" value="1"/>
</dbReference>
<keyword evidence="2" id="KW-1185">Reference proteome</keyword>
<gene>
    <name evidence="1" type="ORF">GCM10007907_10570</name>
</gene>
<dbReference type="SUPFAM" id="SSF51230">
    <property type="entry name" value="Single hybrid motif"/>
    <property type="match status" value="1"/>
</dbReference>
<dbReference type="InterPro" id="IPR011053">
    <property type="entry name" value="Single_hybrid_motif"/>
</dbReference>
<evidence type="ECO:0008006" key="3">
    <source>
        <dbReference type="Google" id="ProtNLM"/>
    </source>
</evidence>
<accession>A0ABQ5YF82</accession>
<evidence type="ECO:0000313" key="1">
    <source>
        <dbReference type="EMBL" id="GLR12267.1"/>
    </source>
</evidence>
<reference evidence="2" key="1">
    <citation type="journal article" date="2019" name="Int. J. Syst. Evol. Microbiol.">
        <title>The Global Catalogue of Microorganisms (GCM) 10K type strain sequencing project: providing services to taxonomists for standard genome sequencing and annotation.</title>
        <authorList>
            <consortium name="The Broad Institute Genomics Platform"/>
            <consortium name="The Broad Institute Genome Sequencing Center for Infectious Disease"/>
            <person name="Wu L."/>
            <person name="Ma J."/>
        </authorList>
    </citation>
    <scope>NUCLEOTIDE SEQUENCE [LARGE SCALE GENOMIC DNA]</scope>
    <source>
        <strain evidence="2">NBRC 110044</strain>
    </source>
</reference>